<organism evidence="3 4">
    <name type="scientific">Rhizobium viscosum</name>
    <name type="common">Arthrobacter viscosus</name>
    <dbReference type="NCBI Taxonomy" id="1673"/>
    <lineage>
        <taxon>Bacteria</taxon>
        <taxon>Pseudomonadati</taxon>
        <taxon>Pseudomonadota</taxon>
        <taxon>Alphaproteobacteria</taxon>
        <taxon>Hyphomicrobiales</taxon>
        <taxon>Rhizobiaceae</taxon>
        <taxon>Rhizobium/Agrobacterium group</taxon>
        <taxon>Rhizobium</taxon>
    </lineage>
</organism>
<dbReference type="InterPro" id="IPR047142">
    <property type="entry name" value="OryJ/VirC-like"/>
</dbReference>
<sequence>MRLFMAVGLSLTISTAALAGSAASVEQIIRSSQTIADQPVRLPQGPVEVAASIFTIEPGASLPVHRHAYPRYGYVLSGTLTVKNLESGKSLFFKAGDFIIESVSTWHTGLNPGLEPLKLLVIDQAPAGAQTTEVKP</sequence>
<dbReference type="PANTHER" id="PTHR36156">
    <property type="entry name" value="SLR2101 PROTEIN"/>
    <property type="match status" value="1"/>
</dbReference>
<evidence type="ECO:0000313" key="3">
    <source>
        <dbReference type="EMBL" id="MBE1508631.1"/>
    </source>
</evidence>
<gene>
    <name evidence="3" type="ORF">H4W29_005876</name>
</gene>
<evidence type="ECO:0000259" key="2">
    <source>
        <dbReference type="Pfam" id="PF07883"/>
    </source>
</evidence>
<feature type="chain" id="PRO_5047249553" evidence="1">
    <location>
        <begin position="20"/>
        <end position="136"/>
    </location>
</feature>
<dbReference type="Pfam" id="PF07883">
    <property type="entry name" value="Cupin_2"/>
    <property type="match status" value="1"/>
</dbReference>
<evidence type="ECO:0000313" key="4">
    <source>
        <dbReference type="Proteomes" id="UP000620262"/>
    </source>
</evidence>
<protein>
    <submittedName>
        <fullName evidence="3">Quercetin dioxygenase-like cupin family protein</fullName>
    </submittedName>
</protein>
<dbReference type="PANTHER" id="PTHR36156:SF2">
    <property type="entry name" value="CUPIN TYPE-2 DOMAIN-CONTAINING PROTEIN"/>
    <property type="match status" value="1"/>
</dbReference>
<dbReference type="Proteomes" id="UP000620262">
    <property type="component" value="Unassembled WGS sequence"/>
</dbReference>
<feature type="domain" description="Cupin type-2" evidence="2">
    <location>
        <begin position="53"/>
        <end position="122"/>
    </location>
</feature>
<dbReference type="SUPFAM" id="SSF51182">
    <property type="entry name" value="RmlC-like cupins"/>
    <property type="match status" value="1"/>
</dbReference>
<keyword evidence="4" id="KW-1185">Reference proteome</keyword>
<dbReference type="EMBL" id="JADBEC010000002">
    <property type="protein sequence ID" value="MBE1508631.1"/>
    <property type="molecule type" value="Genomic_DNA"/>
</dbReference>
<dbReference type="InterPro" id="IPR014710">
    <property type="entry name" value="RmlC-like_jellyroll"/>
</dbReference>
<keyword evidence="1" id="KW-0732">Signal</keyword>
<dbReference type="Gene3D" id="2.60.120.10">
    <property type="entry name" value="Jelly Rolls"/>
    <property type="match status" value="1"/>
</dbReference>
<name>A0ABR9IZG7_RHIVS</name>
<dbReference type="CDD" id="cd02236">
    <property type="entry name" value="cupin_CV2614-like"/>
    <property type="match status" value="1"/>
</dbReference>
<reference evidence="3 4" key="1">
    <citation type="submission" date="2020-10" db="EMBL/GenBank/DDBJ databases">
        <title>Sequencing the genomes of 1000 actinobacteria strains.</title>
        <authorList>
            <person name="Klenk H.-P."/>
        </authorList>
    </citation>
    <scope>NUCLEOTIDE SEQUENCE [LARGE SCALE GENOMIC DNA]</scope>
    <source>
        <strain evidence="3 4">DSM 7307</strain>
    </source>
</reference>
<accession>A0ABR9IZG7</accession>
<proteinExistence type="predicted"/>
<evidence type="ECO:0000256" key="1">
    <source>
        <dbReference type="SAM" id="SignalP"/>
    </source>
</evidence>
<feature type="signal peptide" evidence="1">
    <location>
        <begin position="1"/>
        <end position="19"/>
    </location>
</feature>
<comment type="caution">
    <text evidence="3">The sequence shown here is derived from an EMBL/GenBank/DDBJ whole genome shotgun (WGS) entry which is preliminary data.</text>
</comment>
<dbReference type="InterPro" id="IPR011051">
    <property type="entry name" value="RmlC_Cupin_sf"/>
</dbReference>
<dbReference type="InterPro" id="IPR013096">
    <property type="entry name" value="Cupin_2"/>
</dbReference>
<dbReference type="RefSeq" id="WP_312872438.1">
    <property type="nucleotide sequence ID" value="NZ_BAAAVL010000011.1"/>
</dbReference>